<name>A0A1Y2GHZ0_9FUNG</name>
<evidence type="ECO:0000313" key="9">
    <source>
        <dbReference type="Proteomes" id="UP000193648"/>
    </source>
</evidence>
<comment type="function">
    <text evidence="6">Catalyzes the transfer of a geranyl-geranyl moiety from geranyl-geranyl pyrophosphate to cysteines occuring in specific C-terminal amino acid sequences.</text>
</comment>
<dbReference type="SUPFAM" id="SSF52058">
    <property type="entry name" value="L domain-like"/>
    <property type="match status" value="1"/>
</dbReference>
<keyword evidence="4" id="KW-0677">Repeat</keyword>
<evidence type="ECO:0000256" key="1">
    <source>
        <dbReference type="ARBA" id="ARBA00006734"/>
    </source>
</evidence>
<organism evidence="8 9">
    <name type="scientific">Lobosporangium transversale</name>
    <dbReference type="NCBI Taxonomy" id="64571"/>
    <lineage>
        <taxon>Eukaryota</taxon>
        <taxon>Fungi</taxon>
        <taxon>Fungi incertae sedis</taxon>
        <taxon>Mucoromycota</taxon>
        <taxon>Mortierellomycotina</taxon>
        <taxon>Mortierellomycetes</taxon>
        <taxon>Mortierellales</taxon>
        <taxon>Mortierellaceae</taxon>
        <taxon>Lobosporangium</taxon>
    </lineage>
</organism>
<evidence type="ECO:0000313" key="8">
    <source>
        <dbReference type="EMBL" id="ORZ11388.1"/>
    </source>
</evidence>
<evidence type="ECO:0000256" key="7">
    <source>
        <dbReference type="SAM" id="MobiDB-lite"/>
    </source>
</evidence>
<dbReference type="GO" id="GO:0097354">
    <property type="term" value="P:prenylation"/>
    <property type="evidence" value="ECO:0007669"/>
    <property type="project" value="UniProtKB-UniRule"/>
</dbReference>
<dbReference type="InParanoid" id="A0A1Y2GHZ0"/>
<dbReference type="PANTHER" id="PTHR11129">
    <property type="entry name" value="PROTEIN FARNESYLTRANSFERASE ALPHA SUBUNIT/RAB GERANYLGERANYL TRANSFERASE ALPHA SUBUNIT"/>
    <property type="match status" value="1"/>
</dbReference>
<gene>
    <name evidence="8" type="ORF">BCR41DRAFT_324811</name>
</gene>
<dbReference type="SUPFAM" id="SSF48439">
    <property type="entry name" value="Protein prenylyltransferase"/>
    <property type="match status" value="1"/>
</dbReference>
<dbReference type="GO" id="GO:0004663">
    <property type="term" value="F:Rab geranylgeranyltransferase activity"/>
    <property type="evidence" value="ECO:0007669"/>
    <property type="project" value="UniProtKB-UniRule"/>
</dbReference>
<dbReference type="STRING" id="64571.A0A1Y2GHZ0"/>
<dbReference type="GO" id="GO:0005968">
    <property type="term" value="C:Rab-protein geranylgeranyltransferase complex"/>
    <property type="evidence" value="ECO:0007669"/>
    <property type="project" value="TreeGrafter"/>
</dbReference>
<dbReference type="Gene3D" id="1.25.40.120">
    <property type="entry name" value="Protein prenylyltransferase"/>
    <property type="match status" value="2"/>
</dbReference>
<comment type="caution">
    <text evidence="8">The sequence shown here is derived from an EMBL/GenBank/DDBJ whole genome shotgun (WGS) entry which is preliminary data.</text>
</comment>
<keyword evidence="2 6" id="KW-0637">Prenyltransferase</keyword>
<dbReference type="Proteomes" id="UP000193648">
    <property type="component" value="Unassembled WGS sequence"/>
</dbReference>
<dbReference type="Pfam" id="PF01239">
    <property type="entry name" value="PPTA"/>
    <property type="match status" value="5"/>
</dbReference>
<dbReference type="EC" id="2.5.1.60" evidence="6"/>
<protein>
    <recommendedName>
        <fullName evidence="6">Geranylgeranyl transferase type-2 subunit alpha</fullName>
        <ecNumber evidence="6">2.5.1.60</ecNumber>
    </recommendedName>
    <alternativeName>
        <fullName evidence="6">Geranylgeranyl transferase type II subunit alpha</fullName>
    </alternativeName>
</protein>
<evidence type="ECO:0000256" key="6">
    <source>
        <dbReference type="RuleBase" id="RU367120"/>
    </source>
</evidence>
<comment type="similarity">
    <text evidence="1 6">Belongs to the protein prenyltransferase subunit alpha family.</text>
</comment>
<dbReference type="FunCoup" id="A0A1Y2GHZ0">
    <property type="interactions" value="66"/>
</dbReference>
<dbReference type="EMBL" id="MCFF01000028">
    <property type="protein sequence ID" value="ORZ11388.1"/>
    <property type="molecule type" value="Genomic_DNA"/>
</dbReference>
<proteinExistence type="inferred from homology"/>
<keyword evidence="9" id="KW-1185">Reference proteome</keyword>
<comment type="catalytic activity">
    <reaction evidence="5 6">
        <text>geranylgeranyl diphosphate + L-cysteinyl-[protein] = S-geranylgeranyl-L-cysteinyl-[protein] + diphosphate</text>
        <dbReference type="Rhea" id="RHEA:21240"/>
        <dbReference type="Rhea" id="RHEA-COMP:10131"/>
        <dbReference type="Rhea" id="RHEA-COMP:11537"/>
        <dbReference type="ChEBI" id="CHEBI:29950"/>
        <dbReference type="ChEBI" id="CHEBI:33019"/>
        <dbReference type="ChEBI" id="CHEBI:57533"/>
        <dbReference type="ChEBI" id="CHEBI:86021"/>
        <dbReference type="EC" id="2.5.1.60"/>
    </reaction>
</comment>
<dbReference type="PANTHER" id="PTHR11129:SF2">
    <property type="entry name" value="GERANYLGERANYL TRANSFERASE TYPE-2 SUBUNIT ALPHA"/>
    <property type="match status" value="1"/>
</dbReference>
<dbReference type="InterPro" id="IPR001611">
    <property type="entry name" value="Leu-rich_rpt"/>
</dbReference>
<sequence>MEGRHGKRKEKAGSPELLKARQEEETALLRDYSKLKDSLKQITDSKKKDSDALKTTALIIQLNPGYYSVWNLRRTILHEGFLQNTNEETTQGIFNEEIKFVDEILKQNPKSYCAWNHRRWCVEQMGRGSSWEDELAMTDKILKDDPRNYHGWDYRRHIIRQLDLQNQSPTEEALQRLQSELEFTTLKIKEDPSNYSAWHSRSKLINELAENMAEKDKKAMIDSEFDLVKDVVYKNPDNQSAWLYNLGLIGREEPSISIIGASVISFHPLEVVVAFDQNVKLRNPFTVSTMLDHNVVPLEGEWKATGSDSSLGYIWIFQQVSGSVYGPTVEIVIFANDVYGVKAGSKLGSPAVCFEVETGEQDFGVISGRLNQLVVGKNLMIDVTKRLGPVSNPDGTLEAIREPEVKHVVTSLTTSTSLQDRRVVLEREIAVARELMGVEPDCKWPIQVLTTLLLELRKTISLHSAEARIIDDECIGLLEKLITLDPLRQERYEDRRTQLVFDRETLHLLKDAKRSHGMEFADEQPRDLDLSMRGLTHIPISSYLMHLHTLDLDSNAITSTRFLRNLLNVRRVNLANNLIERLEGLQHAPSLEFLSLENNLIATWEDVFSGFVFWHEGKLGRMGAQVKVLLGLNPVIENEGGEYVLEHRWEDVGEVGVDIQWISEEARLAAETHATVVSGTRRVSINVILDGTH</sequence>
<reference evidence="8 9" key="1">
    <citation type="submission" date="2016-07" db="EMBL/GenBank/DDBJ databases">
        <title>Pervasive Adenine N6-methylation of Active Genes in Fungi.</title>
        <authorList>
            <consortium name="DOE Joint Genome Institute"/>
            <person name="Mondo S.J."/>
            <person name="Dannebaum R.O."/>
            <person name="Kuo R.C."/>
            <person name="Labutti K."/>
            <person name="Haridas S."/>
            <person name="Kuo A."/>
            <person name="Salamov A."/>
            <person name="Ahrendt S.R."/>
            <person name="Lipzen A."/>
            <person name="Sullivan W."/>
            <person name="Andreopoulos W.B."/>
            <person name="Clum A."/>
            <person name="Lindquist E."/>
            <person name="Daum C."/>
            <person name="Ramamoorthy G.K."/>
            <person name="Gryganskyi A."/>
            <person name="Culley D."/>
            <person name="Magnuson J.K."/>
            <person name="James T.Y."/>
            <person name="O'Malley M.A."/>
            <person name="Stajich J.E."/>
            <person name="Spatafora J.W."/>
            <person name="Visel A."/>
            <person name="Grigoriev I.V."/>
        </authorList>
    </citation>
    <scope>NUCLEOTIDE SEQUENCE [LARGE SCALE GENOMIC DNA]</scope>
    <source>
        <strain evidence="8 9">NRRL 3116</strain>
    </source>
</reference>
<dbReference type="InterPro" id="IPR002088">
    <property type="entry name" value="Prenyl_trans_a"/>
</dbReference>
<dbReference type="InterPro" id="IPR032675">
    <property type="entry name" value="LRR_dom_sf"/>
</dbReference>
<evidence type="ECO:0000256" key="5">
    <source>
        <dbReference type="ARBA" id="ARBA00047658"/>
    </source>
</evidence>
<dbReference type="Gene3D" id="3.80.10.10">
    <property type="entry name" value="Ribonuclease Inhibitor"/>
    <property type="match status" value="1"/>
</dbReference>
<evidence type="ECO:0000256" key="3">
    <source>
        <dbReference type="ARBA" id="ARBA00022679"/>
    </source>
</evidence>
<accession>A0A1Y2GHZ0</accession>
<dbReference type="RefSeq" id="XP_021879703.1">
    <property type="nucleotide sequence ID" value="XM_022021561.1"/>
</dbReference>
<keyword evidence="3 6" id="KW-0808">Transferase</keyword>
<dbReference type="OrthoDB" id="1658at2759"/>
<dbReference type="GeneID" id="33563405"/>
<feature type="region of interest" description="Disordered" evidence="7">
    <location>
        <begin position="1"/>
        <end position="21"/>
    </location>
</feature>
<evidence type="ECO:0000256" key="2">
    <source>
        <dbReference type="ARBA" id="ARBA00022602"/>
    </source>
</evidence>
<evidence type="ECO:0000256" key="4">
    <source>
        <dbReference type="ARBA" id="ARBA00022737"/>
    </source>
</evidence>
<dbReference type="PROSITE" id="PS51450">
    <property type="entry name" value="LRR"/>
    <property type="match status" value="1"/>
</dbReference>
<feature type="compositionally biased region" description="Basic residues" evidence="7">
    <location>
        <begin position="1"/>
        <end position="10"/>
    </location>
</feature>
<dbReference type="AlphaFoldDB" id="A0A1Y2GHZ0"/>
<dbReference type="PROSITE" id="PS51147">
    <property type="entry name" value="PFTA"/>
    <property type="match status" value="5"/>
</dbReference>